<reference evidence="3 4" key="1">
    <citation type="submission" date="2023-09" db="EMBL/GenBank/DDBJ databases">
        <title>Nesidiocoris tenuis whole genome shotgun sequence.</title>
        <authorList>
            <person name="Shibata T."/>
            <person name="Shimoda M."/>
            <person name="Kobayashi T."/>
            <person name="Uehara T."/>
        </authorList>
    </citation>
    <scope>NUCLEOTIDE SEQUENCE [LARGE SCALE GENOMIC DNA]</scope>
    <source>
        <strain evidence="3 4">Japan</strain>
    </source>
</reference>
<dbReference type="EMBL" id="AP028920">
    <property type="protein sequence ID" value="BET01331.1"/>
    <property type="molecule type" value="Genomic_DNA"/>
</dbReference>
<dbReference type="PROSITE" id="PS51257">
    <property type="entry name" value="PROKAR_LIPOPROTEIN"/>
    <property type="match status" value="1"/>
</dbReference>
<gene>
    <name evidence="3" type="ORF">NTJ_14147</name>
</gene>
<proteinExistence type="predicted"/>
<protein>
    <submittedName>
        <fullName evidence="3">Uncharacterized protein</fullName>
    </submittedName>
</protein>
<evidence type="ECO:0000313" key="3">
    <source>
        <dbReference type="EMBL" id="BET01331.1"/>
    </source>
</evidence>
<keyword evidence="1" id="KW-0472">Membrane</keyword>
<keyword evidence="4" id="KW-1185">Reference proteome</keyword>
<evidence type="ECO:0000313" key="4">
    <source>
        <dbReference type="Proteomes" id="UP001307889"/>
    </source>
</evidence>
<keyword evidence="1" id="KW-0812">Transmembrane</keyword>
<sequence length="789" mass="88876">MRGILALVVPLIFACLASVAALSDPNQIPDYLLECYRNPVQLMPMTMRSFIDLMQKVESDPRLTMNLRMQTNAILKRFWRDGIVRDPSVASMPDVLPFTGAGRSFHKYSLLRRLIPYVEGPSFLEDSLTLNERCTLHFMLSTSMEIWERGDESSICPGGDYQRQASSVYMTGNTKSVCPIEMGVVQTDFGTVSLNHVLLGIATSLQRMDVSQEQLMDGRRRNTRIMFSGDKIINNFWASTIAGDMAELLVMQLPVSNSPKFGPGGKWNDSVLPVFFYQNTNYDGVLRDYWDDTDAEILGGIDGLMVGDQALAWTSITWTLRLSQIMEMFYSRRGGQFPNQQRACNRRDFFVGTLAKNKKVIQEQTSNFAELLADKSTSVLMDNAYITKNTPNVINAFMEYTSNLVAQYPSCPSSSYHSDRRVRLNVIFDATWDPYVTLQVLMKITFIAGVSLFGSTVTAINGANGQVIARGARTSGDLYINWHMSNNSARDVRKSDITEGFLALKDEVESENFLTSRFQPAADVTLVLGKTSFLTDSAIERTTSTLKAIKSKILDMRFMYVVRTEDSRPWVSLTALPHSQNDVVITEDSDNVEDLFPKLEILQHLPRSIVPPLCRQLPSDQMYSFVIEEYVTPGEPRSYMIHPATFCYSTYVDILVENFNYGEIMVCVTSVPIEKAKNPECLSLGKFEKRHFRSDNPCSSKNPYGSHQDWNKDCSPFYIRVTALKSASSCAEKDCRFMDQIRFNFNIGGISCLRDGYSITCSATSFSLSALLLFLVIFNIYLSKLTCPG</sequence>
<accession>A0ABN7BAB7</accession>
<feature type="signal peptide" evidence="2">
    <location>
        <begin position="1"/>
        <end position="21"/>
    </location>
</feature>
<name>A0ABN7BAB7_9HEMI</name>
<organism evidence="3 4">
    <name type="scientific">Nesidiocoris tenuis</name>
    <dbReference type="NCBI Taxonomy" id="355587"/>
    <lineage>
        <taxon>Eukaryota</taxon>
        <taxon>Metazoa</taxon>
        <taxon>Ecdysozoa</taxon>
        <taxon>Arthropoda</taxon>
        <taxon>Hexapoda</taxon>
        <taxon>Insecta</taxon>
        <taxon>Pterygota</taxon>
        <taxon>Neoptera</taxon>
        <taxon>Paraneoptera</taxon>
        <taxon>Hemiptera</taxon>
        <taxon>Heteroptera</taxon>
        <taxon>Panheteroptera</taxon>
        <taxon>Cimicomorpha</taxon>
        <taxon>Miridae</taxon>
        <taxon>Dicyphina</taxon>
        <taxon>Nesidiocoris</taxon>
    </lineage>
</organism>
<feature type="transmembrane region" description="Helical" evidence="1">
    <location>
        <begin position="763"/>
        <end position="782"/>
    </location>
</feature>
<dbReference type="Proteomes" id="UP001307889">
    <property type="component" value="Chromosome 12"/>
</dbReference>
<keyword evidence="1" id="KW-1133">Transmembrane helix</keyword>
<keyword evidence="2" id="KW-0732">Signal</keyword>
<evidence type="ECO:0000256" key="2">
    <source>
        <dbReference type="SAM" id="SignalP"/>
    </source>
</evidence>
<evidence type="ECO:0000256" key="1">
    <source>
        <dbReference type="SAM" id="Phobius"/>
    </source>
</evidence>
<feature type="chain" id="PRO_5047517914" evidence="2">
    <location>
        <begin position="22"/>
        <end position="789"/>
    </location>
</feature>